<comment type="caution">
    <text evidence="2">The sequence shown here is derived from an EMBL/GenBank/DDBJ whole genome shotgun (WGS) entry which is preliminary data.</text>
</comment>
<sequence>MRSTNILVTGALALLASISVSTGAQAADCQGAKLRWSFSPNTICYFAGTHHIDNWPGNWIDPTPGFKAVVHFNLVPSRVYGPGRESLDNEEVTRLEIVKV</sequence>
<evidence type="ECO:0000313" key="2">
    <source>
        <dbReference type="EMBL" id="GAA4025710.1"/>
    </source>
</evidence>
<proteinExistence type="predicted"/>
<protein>
    <submittedName>
        <fullName evidence="2">Uncharacterized protein</fullName>
    </submittedName>
</protein>
<dbReference type="EMBL" id="BAABAL010000019">
    <property type="protein sequence ID" value="GAA4025710.1"/>
    <property type="molecule type" value="Genomic_DNA"/>
</dbReference>
<organism evidence="2 3">
    <name type="scientific">Allokutzneria multivorans</name>
    <dbReference type="NCBI Taxonomy" id="1142134"/>
    <lineage>
        <taxon>Bacteria</taxon>
        <taxon>Bacillati</taxon>
        <taxon>Actinomycetota</taxon>
        <taxon>Actinomycetes</taxon>
        <taxon>Pseudonocardiales</taxon>
        <taxon>Pseudonocardiaceae</taxon>
        <taxon>Allokutzneria</taxon>
    </lineage>
</organism>
<evidence type="ECO:0000313" key="3">
    <source>
        <dbReference type="Proteomes" id="UP001501747"/>
    </source>
</evidence>
<gene>
    <name evidence="2" type="ORF">GCM10022247_58070</name>
</gene>
<name>A0ABP7TFY5_9PSEU</name>
<reference evidence="3" key="1">
    <citation type="journal article" date="2019" name="Int. J. Syst. Evol. Microbiol.">
        <title>The Global Catalogue of Microorganisms (GCM) 10K type strain sequencing project: providing services to taxonomists for standard genome sequencing and annotation.</title>
        <authorList>
            <consortium name="The Broad Institute Genomics Platform"/>
            <consortium name="The Broad Institute Genome Sequencing Center for Infectious Disease"/>
            <person name="Wu L."/>
            <person name="Ma J."/>
        </authorList>
    </citation>
    <scope>NUCLEOTIDE SEQUENCE [LARGE SCALE GENOMIC DNA]</scope>
    <source>
        <strain evidence="3">JCM 17342</strain>
    </source>
</reference>
<feature type="signal peptide" evidence="1">
    <location>
        <begin position="1"/>
        <end position="26"/>
    </location>
</feature>
<accession>A0ABP7TFY5</accession>
<keyword evidence="3" id="KW-1185">Reference proteome</keyword>
<keyword evidence="1" id="KW-0732">Signal</keyword>
<dbReference type="RefSeq" id="WP_344881536.1">
    <property type="nucleotide sequence ID" value="NZ_BAABAL010000019.1"/>
</dbReference>
<feature type="chain" id="PRO_5046890446" evidence="1">
    <location>
        <begin position="27"/>
        <end position="100"/>
    </location>
</feature>
<evidence type="ECO:0000256" key="1">
    <source>
        <dbReference type="SAM" id="SignalP"/>
    </source>
</evidence>
<dbReference type="Proteomes" id="UP001501747">
    <property type="component" value="Unassembled WGS sequence"/>
</dbReference>